<gene>
    <name evidence="5" type="ORF">HVA01_01490</name>
</gene>
<dbReference type="GO" id="GO:0016787">
    <property type="term" value="F:hydrolase activity"/>
    <property type="evidence" value="ECO:0007669"/>
    <property type="project" value="UniProtKB-KW"/>
</dbReference>
<comment type="caution">
    <text evidence="5">The sequence shown here is derived from an EMBL/GenBank/DDBJ whole genome shotgun (WGS) entry which is preliminary data.</text>
</comment>
<dbReference type="Proteomes" id="UP000321303">
    <property type="component" value="Unassembled WGS sequence"/>
</dbReference>
<feature type="domain" description="Carboxyltransferase" evidence="4">
    <location>
        <begin position="34"/>
        <end position="315"/>
    </location>
</feature>
<dbReference type="InterPro" id="IPR029000">
    <property type="entry name" value="Cyclophilin-like_dom_sf"/>
</dbReference>
<dbReference type="OrthoDB" id="9768696at2"/>
<name>A0A511UM10_9GAMM</name>
<protein>
    <recommendedName>
        <fullName evidence="4">Carboxyltransferase domain-containing protein</fullName>
    </recommendedName>
</protein>
<dbReference type="NCBIfam" id="TIGR00724">
    <property type="entry name" value="urea_amlyse_rel"/>
    <property type="match status" value="1"/>
</dbReference>
<dbReference type="SMART" id="SM00797">
    <property type="entry name" value="AHS2"/>
    <property type="match status" value="1"/>
</dbReference>
<keyword evidence="3" id="KW-0067">ATP-binding</keyword>
<proteinExistence type="predicted"/>
<reference evidence="5 6" key="1">
    <citation type="submission" date="2019-07" db="EMBL/GenBank/DDBJ databases">
        <title>Whole genome shotgun sequence of Halomonas variabilis NBRC 102410.</title>
        <authorList>
            <person name="Hosoyama A."/>
            <person name="Uohara A."/>
            <person name="Ohji S."/>
            <person name="Ichikawa N."/>
        </authorList>
    </citation>
    <scope>NUCLEOTIDE SEQUENCE [LARGE SCALE GENOMIC DNA]</scope>
    <source>
        <strain evidence="5 6">NBRC 102410</strain>
    </source>
</reference>
<dbReference type="Gene3D" id="2.40.100.10">
    <property type="entry name" value="Cyclophilin-like"/>
    <property type="match status" value="1"/>
</dbReference>
<keyword evidence="2" id="KW-0378">Hydrolase</keyword>
<dbReference type="PANTHER" id="PTHR43309">
    <property type="entry name" value="5-OXOPROLINASE SUBUNIT C"/>
    <property type="match status" value="1"/>
</dbReference>
<evidence type="ECO:0000259" key="4">
    <source>
        <dbReference type="SMART" id="SM00797"/>
    </source>
</evidence>
<sequence length="318" mass="33709">MSQAASHKAQKGLIVKQTGPLALIQDAGRFGVAHLGVTQGGAADWIAFRWANWLLGNASNSAALEIVMGGGLSLESEREVHLALTGADLDAQLDGKPLAPNARFQLLPGQRLVFRQPRQGLRAYLAFPGGLNAPEVLGSRACTAREQFGGLHEDGKPLQVGDRLTWQGTAPAMRRIADDQAPRMPVSGCRLPIVLGSQIASFSGRALFQAFNQPWTVDNRADRMGVRLTGPALHGSLTGIISEGIPLGAVQVPQDGQPIVLMNDRQTIGGYPRLGALTPIACATLAQCLPGTQVWLTPVSASQAQDDYRHQLGVWVGG</sequence>
<keyword evidence="1" id="KW-0547">Nucleotide-binding</keyword>
<keyword evidence="6" id="KW-1185">Reference proteome</keyword>
<dbReference type="RefSeq" id="WP_146872562.1">
    <property type="nucleotide sequence ID" value="NZ_BJXV01000001.1"/>
</dbReference>
<dbReference type="EMBL" id="BJXV01000001">
    <property type="protein sequence ID" value="GEN26503.1"/>
    <property type="molecule type" value="Genomic_DNA"/>
</dbReference>
<dbReference type="InterPro" id="IPR003778">
    <property type="entry name" value="CT_A_B"/>
</dbReference>
<evidence type="ECO:0000256" key="1">
    <source>
        <dbReference type="ARBA" id="ARBA00022741"/>
    </source>
</evidence>
<dbReference type="SUPFAM" id="SSF50891">
    <property type="entry name" value="Cyclophilin-like"/>
    <property type="match status" value="1"/>
</dbReference>
<dbReference type="Pfam" id="PF02626">
    <property type="entry name" value="CT_A_B"/>
    <property type="match status" value="1"/>
</dbReference>
<dbReference type="PANTHER" id="PTHR43309:SF4">
    <property type="entry name" value="CARBOXYLTRANSFERASE DOMAIN-CONTAINING PROTEIN"/>
    <property type="match status" value="1"/>
</dbReference>
<evidence type="ECO:0000313" key="5">
    <source>
        <dbReference type="EMBL" id="GEN26503.1"/>
    </source>
</evidence>
<organism evidence="5 6">
    <name type="scientific">Halovibrio variabilis</name>
    <dbReference type="NCBI Taxonomy" id="31910"/>
    <lineage>
        <taxon>Bacteria</taxon>
        <taxon>Pseudomonadati</taxon>
        <taxon>Pseudomonadota</taxon>
        <taxon>Gammaproteobacteria</taxon>
        <taxon>Oceanospirillales</taxon>
        <taxon>Halomonadaceae</taxon>
        <taxon>Halovibrio</taxon>
    </lineage>
</organism>
<accession>A0A511UM10</accession>
<evidence type="ECO:0000256" key="2">
    <source>
        <dbReference type="ARBA" id="ARBA00022801"/>
    </source>
</evidence>
<evidence type="ECO:0000313" key="6">
    <source>
        <dbReference type="Proteomes" id="UP000321303"/>
    </source>
</evidence>
<evidence type="ECO:0000256" key="3">
    <source>
        <dbReference type="ARBA" id="ARBA00022840"/>
    </source>
</evidence>
<dbReference type="InterPro" id="IPR052708">
    <property type="entry name" value="PxpC"/>
</dbReference>
<dbReference type="GO" id="GO:0005524">
    <property type="term" value="F:ATP binding"/>
    <property type="evidence" value="ECO:0007669"/>
    <property type="project" value="UniProtKB-KW"/>
</dbReference>
<dbReference type="AlphaFoldDB" id="A0A511UM10"/>